<dbReference type="InterPro" id="IPR049279">
    <property type="entry name" value="DUF3108-like"/>
</dbReference>
<proteinExistence type="predicted"/>
<gene>
    <name evidence="3" type="ORF">KE626_30470</name>
</gene>
<evidence type="ECO:0000313" key="4">
    <source>
        <dbReference type="Proteomes" id="UP000676386"/>
    </source>
</evidence>
<feature type="chain" id="PRO_5046778625" description="DUF3108 domain-containing protein" evidence="1">
    <location>
        <begin position="20"/>
        <end position="231"/>
    </location>
</feature>
<comment type="caution">
    <text evidence="3">The sequence shown here is derived from an EMBL/GenBank/DDBJ whole genome shotgun (WGS) entry which is preliminary data.</text>
</comment>
<dbReference type="Proteomes" id="UP000676386">
    <property type="component" value="Unassembled WGS sequence"/>
</dbReference>
<dbReference type="RefSeq" id="WP_211976856.1">
    <property type="nucleotide sequence ID" value="NZ_CBFHAM010000032.1"/>
</dbReference>
<dbReference type="Gene3D" id="2.40.360.20">
    <property type="match status" value="1"/>
</dbReference>
<dbReference type="Pfam" id="PF21347">
    <property type="entry name" value="DUF3108_like"/>
    <property type="match status" value="1"/>
</dbReference>
<name>A0ABS5J937_9BACT</name>
<keyword evidence="4" id="KW-1185">Reference proteome</keyword>
<organism evidence="3 4">
    <name type="scientific">Chitinophaga hostae</name>
    <dbReference type="NCBI Taxonomy" id="2831022"/>
    <lineage>
        <taxon>Bacteria</taxon>
        <taxon>Pseudomonadati</taxon>
        <taxon>Bacteroidota</taxon>
        <taxon>Chitinophagia</taxon>
        <taxon>Chitinophagales</taxon>
        <taxon>Chitinophagaceae</taxon>
        <taxon>Chitinophaga</taxon>
    </lineage>
</organism>
<feature type="signal peptide" evidence="1">
    <location>
        <begin position="1"/>
        <end position="19"/>
    </location>
</feature>
<accession>A0ABS5J937</accession>
<evidence type="ECO:0000259" key="2">
    <source>
        <dbReference type="Pfam" id="PF21347"/>
    </source>
</evidence>
<evidence type="ECO:0000313" key="3">
    <source>
        <dbReference type="EMBL" id="MBS0031695.1"/>
    </source>
</evidence>
<sequence length="231" mass="25067">MKSSLIFLFTLCCTCAAMAQDCKSYYYLLNNAEIEMTVYNASNAATGKTVYKVLNVHKDGDGLTSDFSNIFYDKNNKPVTTGSGHFKCSGNGVAVDMKMSIPSMPQAADTKVEGKTNAAFLDYPANMHVGQELQGGSFEMKSAVKGMEMVLRYVISNRKVVGNEKITSPAGSWNCFKIAYDINFEMTMMGKAVPMKLNAVEWFAPGFGPVKTASSKEGKPMGGTLITGLKK</sequence>
<keyword evidence="1" id="KW-0732">Signal</keyword>
<reference evidence="3 4" key="1">
    <citation type="submission" date="2021-04" db="EMBL/GenBank/DDBJ databases">
        <title>Chitinophaga sp. nov., isolated from the rhizosphere soil.</title>
        <authorList>
            <person name="He S."/>
        </authorList>
    </citation>
    <scope>NUCLEOTIDE SEQUENCE [LARGE SCALE GENOMIC DNA]</scope>
    <source>
        <strain evidence="3 4">2R12</strain>
    </source>
</reference>
<feature type="domain" description="DUF3108" evidence="2">
    <location>
        <begin position="33"/>
        <end position="224"/>
    </location>
</feature>
<evidence type="ECO:0000256" key="1">
    <source>
        <dbReference type="SAM" id="SignalP"/>
    </source>
</evidence>
<protein>
    <recommendedName>
        <fullName evidence="2">DUF3108 domain-containing protein</fullName>
    </recommendedName>
</protein>
<dbReference type="EMBL" id="JAGTXB010000024">
    <property type="protein sequence ID" value="MBS0031695.1"/>
    <property type="molecule type" value="Genomic_DNA"/>
</dbReference>